<feature type="transmembrane region" description="Helical" evidence="11">
    <location>
        <begin position="392"/>
        <end position="411"/>
    </location>
</feature>
<feature type="transmembrane region" description="Helical" evidence="11">
    <location>
        <begin position="478"/>
        <end position="500"/>
    </location>
</feature>
<feature type="domain" description="Cytochrome c assembly protein" evidence="12">
    <location>
        <begin position="87"/>
        <end position="293"/>
    </location>
</feature>
<evidence type="ECO:0000256" key="11">
    <source>
        <dbReference type="SAM" id="Phobius"/>
    </source>
</evidence>
<dbReference type="InterPro" id="IPR003567">
    <property type="entry name" value="Cyt_c_biogenesis"/>
</dbReference>
<evidence type="ECO:0000313" key="15">
    <source>
        <dbReference type="Proteomes" id="UP000053707"/>
    </source>
</evidence>
<protein>
    <recommendedName>
        <fullName evidence="16">Cytochrome C biogenesis protein CcmF</fullName>
    </recommendedName>
</protein>
<feature type="transmembrane region" description="Helical" evidence="11">
    <location>
        <begin position="176"/>
        <end position="196"/>
    </location>
</feature>
<proteinExistence type="inferred from homology"/>
<evidence type="ECO:0000256" key="10">
    <source>
        <dbReference type="SAM" id="MobiDB-lite"/>
    </source>
</evidence>
<dbReference type="GO" id="GO:0020037">
    <property type="term" value="F:heme binding"/>
    <property type="evidence" value="ECO:0007669"/>
    <property type="project" value="InterPro"/>
</dbReference>
<evidence type="ECO:0008006" key="16">
    <source>
        <dbReference type="Google" id="ProtNLM"/>
    </source>
</evidence>
<evidence type="ECO:0000313" key="14">
    <source>
        <dbReference type="EMBL" id="KUI12333.1"/>
    </source>
</evidence>
<feature type="transmembrane region" description="Helical" evidence="11">
    <location>
        <begin position="39"/>
        <end position="60"/>
    </location>
</feature>
<evidence type="ECO:0000259" key="12">
    <source>
        <dbReference type="Pfam" id="PF01578"/>
    </source>
</evidence>
<dbReference type="InterPro" id="IPR002541">
    <property type="entry name" value="Cyt_c_assembly"/>
</dbReference>
<dbReference type="InterPro" id="IPR003568">
    <property type="entry name" value="Cyt_c_biogenesis_CcmF"/>
</dbReference>
<dbReference type="Pfam" id="PF01578">
    <property type="entry name" value="Cytochrom_C_asm"/>
    <property type="match status" value="1"/>
</dbReference>
<comment type="caution">
    <text evidence="14">The sequence shown here is derived from an EMBL/GenBank/DDBJ whole genome shotgun (WGS) entry which is preliminary data.</text>
</comment>
<feature type="transmembrane region" description="Helical" evidence="11">
    <location>
        <begin position="423"/>
        <end position="440"/>
    </location>
</feature>
<feature type="transmembrane region" description="Helical" evidence="11">
    <location>
        <begin position="242"/>
        <end position="260"/>
    </location>
</feature>
<dbReference type="PRINTS" id="PR01410">
    <property type="entry name" value="CCBIOGENESIS"/>
</dbReference>
<evidence type="ECO:0000259" key="13">
    <source>
        <dbReference type="Pfam" id="PF16327"/>
    </source>
</evidence>
<keyword evidence="4" id="KW-0997">Cell inner membrane</keyword>
<dbReference type="GO" id="GO:0017004">
    <property type="term" value="P:cytochrome complex assembly"/>
    <property type="evidence" value="ECO:0007669"/>
    <property type="project" value="UniProtKB-KW"/>
</dbReference>
<dbReference type="Pfam" id="PF16327">
    <property type="entry name" value="CcmF_C"/>
    <property type="match status" value="1"/>
</dbReference>
<feature type="transmembrane region" description="Helical" evidence="11">
    <location>
        <begin position="94"/>
        <end position="114"/>
    </location>
</feature>
<feature type="transmembrane region" description="Helical" evidence="11">
    <location>
        <begin position="446"/>
        <end position="466"/>
    </location>
</feature>
<feature type="transmembrane region" description="Helical" evidence="11">
    <location>
        <begin position="208"/>
        <end position="230"/>
    </location>
</feature>
<evidence type="ECO:0000256" key="5">
    <source>
        <dbReference type="ARBA" id="ARBA00022692"/>
    </source>
</evidence>
<feature type="domain" description="Cytochrome c-type biogenesis protein CcmF C-terminal" evidence="13">
    <location>
        <begin position="315"/>
        <end position="620"/>
    </location>
</feature>
<dbReference type="PANTHER" id="PTHR43653">
    <property type="entry name" value="CYTOCHROME C ASSEMBLY PROTEIN-RELATED"/>
    <property type="match status" value="1"/>
</dbReference>
<gene>
    <name evidence="14" type="ORF">AU192_19895</name>
</gene>
<evidence type="ECO:0000256" key="2">
    <source>
        <dbReference type="ARBA" id="ARBA00009186"/>
    </source>
</evidence>
<feature type="region of interest" description="Disordered" evidence="10">
    <location>
        <begin position="626"/>
        <end position="645"/>
    </location>
</feature>
<organism evidence="14 15">
    <name type="scientific">Mycobacterium lehmannii</name>
    <dbReference type="NCBI Taxonomy" id="2048550"/>
    <lineage>
        <taxon>Bacteria</taxon>
        <taxon>Bacillati</taxon>
        <taxon>Actinomycetota</taxon>
        <taxon>Actinomycetes</taxon>
        <taxon>Mycobacteriales</taxon>
        <taxon>Mycobacteriaceae</taxon>
        <taxon>Mycobacterium</taxon>
    </lineage>
</organism>
<dbReference type="PRINTS" id="PR01411">
    <property type="entry name" value="CCMFBIOGNSIS"/>
</dbReference>
<dbReference type="RefSeq" id="WP_064398451.1">
    <property type="nucleotide sequence ID" value="NZ_LQIR01000034.1"/>
</dbReference>
<name>A0A101A3J0_9MYCO</name>
<reference evidence="14 15" key="1">
    <citation type="submission" date="2016-01" db="EMBL/GenBank/DDBJ databases">
        <authorList>
            <consortium name="TB Trials Study Group"/>
            <person name="Sutton G."/>
            <person name="Brinkac L."/>
            <person name="Sanka R."/>
            <person name="Adams M."/>
            <person name="Lau E.L."/>
            <person name="Macaden R."/>
            <person name="Grewal H.M.S."/>
        </authorList>
    </citation>
    <scope>NUCLEOTIDE SEQUENCE [LARGE SCALE GENOMIC DNA]</scope>
    <source>
        <strain evidence="14 15">IS-1744</strain>
    </source>
</reference>
<comment type="function">
    <text evidence="9">Required for the biogenesis of c-type cytochromes. Possible subunit of a heme lyase.</text>
</comment>
<dbReference type="PANTHER" id="PTHR43653:SF1">
    <property type="entry name" value="CYTOCHROME C-TYPE BIOGENESIS PROTEIN CCMF"/>
    <property type="match status" value="1"/>
</dbReference>
<evidence type="ECO:0000256" key="9">
    <source>
        <dbReference type="ARBA" id="ARBA00037230"/>
    </source>
</evidence>
<feature type="compositionally biased region" description="Basic and acidic residues" evidence="10">
    <location>
        <begin position="628"/>
        <end position="638"/>
    </location>
</feature>
<evidence type="ECO:0000256" key="6">
    <source>
        <dbReference type="ARBA" id="ARBA00022748"/>
    </source>
</evidence>
<feature type="transmembrane region" description="Helical" evidence="11">
    <location>
        <begin position="121"/>
        <end position="142"/>
    </location>
</feature>
<feature type="transmembrane region" description="Helical" evidence="11">
    <location>
        <begin position="6"/>
        <end position="27"/>
    </location>
</feature>
<sequence length="645" mass="67645">MISAVGTLTLAVGLAATLAWTLLWVVVALTGTRLRIARIATLTTLLAALAACAALEWALISHDFSVRYVAENGGRDVPVYFTVTSLWSALDGSLLLWLVLLATAGVVLACASATTAPDHRAWAMVVTGFVGVFFFALAYFAANPFEPSTVIPVDGPGPNPLLREHPAMGIHPPLLYAGYVGMVVPFGYALSALVLGRDDDRWLRPARRWALAAWSVLTLGIVLGAWWSYAVLGWGGYWAWDPVENAALLPWLTATAALHVSMGRPRSAVTEWAVGLFSTTFVLVLIGTFLTRSGAVASVHSFTESPLGPMLLAFVVLTVAVVAGLLLFSARGSRAVGDAPDWRSRDTGFLCNAVLLVAVAAVVLVGTLYPLITELLSGTRSAVGAGYYNRATAPLLLALMLVMGLVQLQPVPGDARRRLRARAALPTAAGLATVIVVGLWSGADTLSLLAFGLAAFVLTGAIAVWFSPRRRHARAGLLAHAGVAVVAVGIAASALGSGVASAQLEIGDAVSVNGVSARLTGIDRQPGADRMTVAAHLTLDRDGRAFGDLSPVLHYYPRRDTTVGAPAIRSRPWGDVYTTVTAVDQDGMRATIRLAVNPFVPLIWLGGVIIAAAGAFALIRRNATAAANHDRDPADDPTRAMGSAP</sequence>
<keyword evidence="5 11" id="KW-0812">Transmembrane</keyword>
<evidence type="ECO:0000256" key="4">
    <source>
        <dbReference type="ARBA" id="ARBA00022519"/>
    </source>
</evidence>
<comment type="similarity">
    <text evidence="2">Belongs to the CcmF/CycK/Ccl1/NrfE/CcsA family.</text>
</comment>
<evidence type="ECO:0000256" key="3">
    <source>
        <dbReference type="ARBA" id="ARBA00022475"/>
    </source>
</evidence>
<comment type="subcellular location">
    <subcellularLocation>
        <location evidence="1">Cell inner membrane</location>
        <topology evidence="1">Multi-pass membrane protein</topology>
    </subcellularLocation>
</comment>
<dbReference type="AlphaFoldDB" id="A0A101A3J0"/>
<accession>A0A101A3J0</accession>
<dbReference type="GO" id="GO:0005886">
    <property type="term" value="C:plasma membrane"/>
    <property type="evidence" value="ECO:0007669"/>
    <property type="project" value="UniProtKB-SubCell"/>
</dbReference>
<keyword evidence="7 11" id="KW-1133">Transmembrane helix</keyword>
<dbReference type="EMBL" id="LQIR01000034">
    <property type="protein sequence ID" value="KUI12333.1"/>
    <property type="molecule type" value="Genomic_DNA"/>
</dbReference>
<feature type="transmembrane region" description="Helical" evidence="11">
    <location>
        <begin position="599"/>
        <end position="619"/>
    </location>
</feature>
<feature type="transmembrane region" description="Helical" evidence="11">
    <location>
        <begin position="272"/>
        <end position="290"/>
    </location>
</feature>
<dbReference type="Proteomes" id="UP000053707">
    <property type="component" value="Unassembled WGS sequence"/>
</dbReference>
<evidence type="ECO:0000256" key="8">
    <source>
        <dbReference type="ARBA" id="ARBA00023136"/>
    </source>
</evidence>
<evidence type="ECO:0000256" key="7">
    <source>
        <dbReference type="ARBA" id="ARBA00022989"/>
    </source>
</evidence>
<feature type="transmembrane region" description="Helical" evidence="11">
    <location>
        <begin position="310"/>
        <end position="328"/>
    </location>
</feature>
<keyword evidence="15" id="KW-1185">Reference proteome</keyword>
<dbReference type="InterPro" id="IPR032523">
    <property type="entry name" value="CcmF_C"/>
</dbReference>
<dbReference type="GO" id="GO:0015232">
    <property type="term" value="F:heme transmembrane transporter activity"/>
    <property type="evidence" value="ECO:0007669"/>
    <property type="project" value="InterPro"/>
</dbReference>
<evidence type="ECO:0000256" key="1">
    <source>
        <dbReference type="ARBA" id="ARBA00004429"/>
    </source>
</evidence>
<feature type="transmembrane region" description="Helical" evidence="11">
    <location>
        <begin position="349"/>
        <end position="372"/>
    </location>
</feature>
<keyword evidence="6" id="KW-0201">Cytochrome c-type biogenesis</keyword>
<keyword evidence="8 11" id="KW-0472">Membrane</keyword>
<keyword evidence="3" id="KW-1003">Cell membrane</keyword>